<proteinExistence type="predicted"/>
<dbReference type="EMBL" id="JAJSPL020000042">
    <property type="protein sequence ID" value="KAK7734699.1"/>
    <property type="molecule type" value="Genomic_DNA"/>
</dbReference>
<sequence length="414" mass="45316">MDSLTTRPLLSTGIICLSAAVVSWPLWHKSFSSKPPSVTPSPRETLLPYISHSEISALPYPPDALPGSRDVPTPYGTIKVFEFGPASGERVLLLPGLSTPCLALSNLANTLAQKGYRVMLFDYFGRGWSDAPNPEVVKHDERLYASQIMLAVTSSNVGWLGNAGRGNNAGFHIIGYSFGGGLAVNFAGCFPHLIRSVTAVAPSGLVKRSSNSWKTWLLYSRGLVPERLLQFLVRRRYEPVYMTAVNGPVDDASAVAQKVEPGRVSNLKLTGNSFDDTILSPDRPDVTVASVVSWQLRYHEGFIPAVMSAMRYGPIYERYEEWRRLGFLLSERRRDASLPGLFAGKILLVLGSSDMVVKAEQILPDLDATLGKDAFEVELLDAAHEVAMAKGTEVAVVVSDFWKRCMQDGPDVEL</sequence>
<evidence type="ECO:0000259" key="1">
    <source>
        <dbReference type="Pfam" id="PF00561"/>
    </source>
</evidence>
<evidence type="ECO:0000313" key="2">
    <source>
        <dbReference type="EMBL" id="KAK7734699.1"/>
    </source>
</evidence>
<dbReference type="GO" id="GO:0005783">
    <property type="term" value="C:endoplasmic reticulum"/>
    <property type="evidence" value="ECO:0007669"/>
    <property type="project" value="TreeGrafter"/>
</dbReference>
<dbReference type="PANTHER" id="PTHR43139:SF65">
    <property type="entry name" value="HYDROLASE FAMILY PROTEIN, PUTATIVE (AFU_ORTHOLOGUE AFUA_6G07060)-RELATED"/>
    <property type="match status" value="1"/>
</dbReference>
<evidence type="ECO:0000313" key="3">
    <source>
        <dbReference type="Proteomes" id="UP001320245"/>
    </source>
</evidence>
<dbReference type="InterPro" id="IPR052370">
    <property type="entry name" value="Meta-cleavage_hydrolase"/>
</dbReference>
<name>A0AAN9YC58_9PEZI</name>
<dbReference type="PANTHER" id="PTHR43139">
    <property type="entry name" value="SI:DKEY-122A22.2"/>
    <property type="match status" value="1"/>
</dbReference>
<dbReference type="Pfam" id="PF00561">
    <property type="entry name" value="Abhydrolase_1"/>
    <property type="match status" value="1"/>
</dbReference>
<dbReference type="AlphaFoldDB" id="A0AAN9YC58"/>
<comment type="caution">
    <text evidence="2">The sequence shown here is derived from an EMBL/GenBank/DDBJ whole genome shotgun (WGS) entry which is preliminary data.</text>
</comment>
<dbReference type="SUPFAM" id="SSF53474">
    <property type="entry name" value="alpha/beta-Hydrolases"/>
    <property type="match status" value="1"/>
</dbReference>
<keyword evidence="3" id="KW-1185">Reference proteome</keyword>
<dbReference type="InterPro" id="IPR000073">
    <property type="entry name" value="AB_hydrolase_1"/>
</dbReference>
<dbReference type="Gene3D" id="3.40.50.1820">
    <property type="entry name" value="alpha/beta hydrolase"/>
    <property type="match status" value="1"/>
</dbReference>
<feature type="domain" description="AB hydrolase-1" evidence="1">
    <location>
        <begin position="91"/>
        <end position="228"/>
    </location>
</feature>
<dbReference type="InterPro" id="IPR029058">
    <property type="entry name" value="AB_hydrolase_fold"/>
</dbReference>
<protein>
    <recommendedName>
        <fullName evidence="1">AB hydrolase-1 domain-containing protein</fullName>
    </recommendedName>
</protein>
<gene>
    <name evidence="2" type="ORF">SLS53_007803</name>
</gene>
<organism evidence="2 3">
    <name type="scientific">Cytospora paraplurivora</name>
    <dbReference type="NCBI Taxonomy" id="2898453"/>
    <lineage>
        <taxon>Eukaryota</taxon>
        <taxon>Fungi</taxon>
        <taxon>Dikarya</taxon>
        <taxon>Ascomycota</taxon>
        <taxon>Pezizomycotina</taxon>
        <taxon>Sordariomycetes</taxon>
        <taxon>Sordariomycetidae</taxon>
        <taxon>Diaporthales</taxon>
        <taxon>Cytosporaceae</taxon>
        <taxon>Cytospora</taxon>
    </lineage>
</organism>
<accession>A0AAN9YC58</accession>
<dbReference type="Proteomes" id="UP001320245">
    <property type="component" value="Unassembled WGS sequence"/>
</dbReference>
<reference evidence="2 3" key="1">
    <citation type="journal article" date="2023" name="PLoS ONE">
        <title>Cytospora paraplurivora sp. nov. isolated from orchards with fruit tree decline syndrome in Ontario, Canada.</title>
        <authorList>
            <person name="Ilyukhin E."/>
            <person name="Nguyen H.D.T."/>
            <person name="Castle A.J."/>
            <person name="Ellouze W."/>
        </authorList>
    </citation>
    <scope>NUCLEOTIDE SEQUENCE [LARGE SCALE GENOMIC DNA]</scope>
    <source>
        <strain evidence="2 3">FDS-564</strain>
    </source>
</reference>